<evidence type="ECO:0000256" key="1">
    <source>
        <dbReference type="SAM" id="SignalP"/>
    </source>
</evidence>
<gene>
    <name evidence="2" type="ORF">STARVERO_01246</name>
</gene>
<sequence length="101" mass="11255">MRKLILATATLGILTAAGVATATAQYREPMYGGPVYRGPVYEGRNVYMAEPRGVVVYGNRYMRTAPLGPSYGYEPSYADPWYMPGDQAIINQERINERSSR</sequence>
<proteinExistence type="predicted"/>
<reference evidence="2 3" key="1">
    <citation type="submission" date="2019-12" db="EMBL/GenBank/DDBJ databases">
        <authorList>
            <person name="Reyes-Prieto M."/>
        </authorList>
    </citation>
    <scope>NUCLEOTIDE SEQUENCE [LARGE SCALE GENOMIC DNA]</scope>
    <source>
        <strain evidence="2">HF14-78462</strain>
    </source>
</reference>
<dbReference type="RefSeq" id="WP_144343601.1">
    <property type="nucleotide sequence ID" value="NZ_CACSAS010000001.1"/>
</dbReference>
<protein>
    <submittedName>
        <fullName evidence="2">Uncharacterized protein</fullName>
    </submittedName>
</protein>
<keyword evidence="1" id="KW-0732">Signal</keyword>
<evidence type="ECO:0000313" key="3">
    <source>
        <dbReference type="Proteomes" id="UP000433050"/>
    </source>
</evidence>
<dbReference type="Proteomes" id="UP000433050">
    <property type="component" value="Unassembled WGS sequence"/>
</dbReference>
<organism evidence="2 3">
    <name type="scientific">Starkeya nomas</name>
    <dbReference type="NCBI Taxonomy" id="2666134"/>
    <lineage>
        <taxon>Bacteria</taxon>
        <taxon>Pseudomonadati</taxon>
        <taxon>Pseudomonadota</taxon>
        <taxon>Alphaproteobacteria</taxon>
        <taxon>Hyphomicrobiales</taxon>
        <taxon>Xanthobacteraceae</taxon>
        <taxon>Starkeya</taxon>
    </lineage>
</organism>
<dbReference type="AlphaFoldDB" id="A0A5S9NLV8"/>
<accession>A0A5S9NLV8</accession>
<keyword evidence="3" id="KW-1185">Reference proteome</keyword>
<evidence type="ECO:0000313" key="2">
    <source>
        <dbReference type="EMBL" id="CAA0090973.1"/>
    </source>
</evidence>
<dbReference type="EMBL" id="CACSAS010000001">
    <property type="protein sequence ID" value="CAA0090973.1"/>
    <property type="molecule type" value="Genomic_DNA"/>
</dbReference>
<name>A0A5S9NLV8_9HYPH</name>
<feature type="signal peptide" evidence="1">
    <location>
        <begin position="1"/>
        <end position="22"/>
    </location>
</feature>
<feature type="chain" id="PRO_5025048598" evidence="1">
    <location>
        <begin position="23"/>
        <end position="101"/>
    </location>
</feature>